<evidence type="ECO:0000256" key="2">
    <source>
        <dbReference type="ARBA" id="ARBA00022679"/>
    </source>
</evidence>
<dbReference type="GO" id="GO:0005829">
    <property type="term" value="C:cytosol"/>
    <property type="evidence" value="ECO:0007669"/>
    <property type="project" value="TreeGrafter"/>
</dbReference>
<dbReference type="PANTHER" id="PTHR46429:SF1">
    <property type="entry name" value="23S RRNA (GUANOSINE-2'-O-)-METHYLTRANSFERASE RLMB"/>
    <property type="match status" value="1"/>
</dbReference>
<evidence type="ECO:0000256" key="1">
    <source>
        <dbReference type="ARBA" id="ARBA00022603"/>
    </source>
</evidence>
<dbReference type="RefSeq" id="WP_007004384.1">
    <property type="nucleotide sequence ID" value="NZ_GG770779.1"/>
</dbReference>
<dbReference type="EC" id="2.1.1.-" evidence="4"/>
<dbReference type="SMART" id="SM00967">
    <property type="entry name" value="SpoU_sub_bind"/>
    <property type="match status" value="1"/>
</dbReference>
<evidence type="ECO:0000259" key="3">
    <source>
        <dbReference type="SMART" id="SM00967"/>
    </source>
</evidence>
<accession>D5RLK6</accession>
<sequence>QDAGRAPREATPPNTLWLYGLHTVAAALANPRRRLKRLLLTAEAEAALAEKLPRPWKLQAERVERARFQTFLTEDAVHQGAALLVEPLPPVALEDALEKSRGTVLLLDQVTDPRNVGAILRSAAAFGAAAVVMQDRNAPPETGAMARAAVGALDTVPVVREVNLARTITVLQKAGYWVMGLDGTAKTELAAAKPTDRPAALVLGAEDSGLRRLQRETCDELVKLPIRPEMESLNVSVAAAIALYELSRGG</sequence>
<dbReference type="HOGENOM" id="CLU_021322_0_2_5"/>
<dbReference type="PANTHER" id="PTHR46429">
    <property type="entry name" value="23S RRNA (GUANOSINE-2'-O-)-METHYLTRANSFERASE RLMB"/>
    <property type="match status" value="1"/>
</dbReference>
<dbReference type="SUPFAM" id="SSF55315">
    <property type="entry name" value="L30e-like"/>
    <property type="match status" value="1"/>
</dbReference>
<dbReference type="InterPro" id="IPR029028">
    <property type="entry name" value="Alpha/beta_knot_MTases"/>
</dbReference>
<dbReference type="GO" id="GO:0006396">
    <property type="term" value="P:RNA processing"/>
    <property type="evidence" value="ECO:0007669"/>
    <property type="project" value="InterPro"/>
</dbReference>
<evidence type="ECO:0000313" key="5">
    <source>
        <dbReference type="Proteomes" id="UP000005324"/>
    </source>
</evidence>
<feature type="non-terminal residue" evidence="4">
    <location>
        <position position="1"/>
    </location>
</feature>
<dbReference type="Gene3D" id="3.40.1280.10">
    <property type="match status" value="1"/>
</dbReference>
<dbReference type="GO" id="GO:0032259">
    <property type="term" value="P:methylation"/>
    <property type="evidence" value="ECO:0007669"/>
    <property type="project" value="UniProtKB-KW"/>
</dbReference>
<dbReference type="GO" id="GO:0003723">
    <property type="term" value="F:RNA binding"/>
    <property type="evidence" value="ECO:0007669"/>
    <property type="project" value="InterPro"/>
</dbReference>
<dbReference type="GO" id="GO:0008173">
    <property type="term" value="F:RNA methyltransferase activity"/>
    <property type="evidence" value="ECO:0007669"/>
    <property type="project" value="InterPro"/>
</dbReference>
<dbReference type="AlphaFoldDB" id="D5RLK6"/>
<protein>
    <submittedName>
        <fullName evidence="4">RNA methyltransferase, TrmH family, group 3</fullName>
        <ecNumber evidence="4">2.1.1.-</ecNumber>
    </submittedName>
</protein>
<dbReference type="SUPFAM" id="SSF75217">
    <property type="entry name" value="alpha/beta knot"/>
    <property type="match status" value="1"/>
</dbReference>
<dbReference type="Proteomes" id="UP000005324">
    <property type="component" value="Unassembled WGS sequence"/>
</dbReference>
<keyword evidence="1 4" id="KW-0489">Methyltransferase</keyword>
<dbReference type="CDD" id="cd18103">
    <property type="entry name" value="SpoU-like_RlmB"/>
    <property type="match status" value="1"/>
</dbReference>
<dbReference type="Gene3D" id="3.30.1330.30">
    <property type="match status" value="1"/>
</dbReference>
<comment type="caution">
    <text evidence="4">The sequence shown here is derived from an EMBL/GenBank/DDBJ whole genome shotgun (WGS) entry which is preliminary data.</text>
</comment>
<dbReference type="EMBL" id="ADVL01000319">
    <property type="protein sequence ID" value="EFH11816.1"/>
    <property type="molecule type" value="Genomic_DNA"/>
</dbReference>
<dbReference type="InterPro" id="IPR013123">
    <property type="entry name" value="SpoU_subst-bd"/>
</dbReference>
<name>D5RLK6_9PROT</name>
<feature type="domain" description="RNA 2-O ribose methyltransferase substrate binding" evidence="3">
    <location>
        <begin position="17"/>
        <end position="91"/>
    </location>
</feature>
<keyword evidence="2 4" id="KW-0808">Transferase</keyword>
<gene>
    <name evidence="4" type="ORF">HMPREF0731_1967</name>
</gene>
<dbReference type="InterPro" id="IPR001537">
    <property type="entry name" value="SpoU_MeTrfase"/>
</dbReference>
<reference evidence="4 5" key="1">
    <citation type="submission" date="2010-04" db="EMBL/GenBank/DDBJ databases">
        <authorList>
            <person name="Qin X."/>
            <person name="Bachman B."/>
            <person name="Battles P."/>
            <person name="Bell A."/>
            <person name="Bess C."/>
            <person name="Bickham C."/>
            <person name="Chaboub L."/>
            <person name="Chen D."/>
            <person name="Coyle M."/>
            <person name="Deiros D.R."/>
            <person name="Dinh H."/>
            <person name="Forbes L."/>
            <person name="Fowler G."/>
            <person name="Francisco L."/>
            <person name="Fu Q."/>
            <person name="Gubbala S."/>
            <person name="Hale W."/>
            <person name="Han Y."/>
            <person name="Hemphill L."/>
            <person name="Highlander S.K."/>
            <person name="Hirani K."/>
            <person name="Hogues M."/>
            <person name="Jackson L."/>
            <person name="Jakkamsetti A."/>
            <person name="Javaid M."/>
            <person name="Jiang H."/>
            <person name="Korchina V."/>
            <person name="Kovar C."/>
            <person name="Lara F."/>
            <person name="Lee S."/>
            <person name="Mata R."/>
            <person name="Mathew T."/>
            <person name="Moen C."/>
            <person name="Morales K."/>
            <person name="Munidasa M."/>
            <person name="Nazareth L."/>
            <person name="Ngo R."/>
            <person name="Nguyen L."/>
            <person name="Okwuonu G."/>
            <person name="Ongeri F."/>
            <person name="Patil S."/>
            <person name="Petrosino J."/>
            <person name="Pham C."/>
            <person name="Pham P."/>
            <person name="Pu L.-L."/>
            <person name="Puazo M."/>
            <person name="Raj R."/>
            <person name="Reid J."/>
            <person name="Rouhana J."/>
            <person name="Saada N."/>
            <person name="Shang Y."/>
            <person name="Simmons D."/>
            <person name="Thornton R."/>
            <person name="Warren J."/>
            <person name="Weissenberger G."/>
            <person name="Zhang J."/>
            <person name="Zhang L."/>
            <person name="Zhou C."/>
            <person name="Zhu D."/>
            <person name="Muzny D."/>
            <person name="Worley K."/>
            <person name="Gibbs R."/>
        </authorList>
    </citation>
    <scope>NUCLEOTIDE SEQUENCE [LARGE SCALE GENOMIC DNA]</scope>
    <source>
        <strain evidence="4 5">ATCC 49957</strain>
    </source>
</reference>
<dbReference type="Pfam" id="PF08032">
    <property type="entry name" value="SpoU_sub_bind"/>
    <property type="match status" value="1"/>
</dbReference>
<proteinExistence type="predicted"/>
<organism evidence="4 5">
    <name type="scientific">Pseudoroseomonas cervicalis ATCC 49957</name>
    <dbReference type="NCBI Taxonomy" id="525371"/>
    <lineage>
        <taxon>Bacteria</taxon>
        <taxon>Pseudomonadati</taxon>
        <taxon>Pseudomonadota</taxon>
        <taxon>Alphaproteobacteria</taxon>
        <taxon>Acetobacterales</taxon>
        <taxon>Roseomonadaceae</taxon>
        <taxon>Roseomonas</taxon>
    </lineage>
</organism>
<dbReference type="InterPro" id="IPR029064">
    <property type="entry name" value="Ribosomal_eL30-like_sf"/>
</dbReference>
<dbReference type="Pfam" id="PF00588">
    <property type="entry name" value="SpoU_methylase"/>
    <property type="match status" value="1"/>
</dbReference>
<keyword evidence="5" id="KW-1185">Reference proteome</keyword>
<dbReference type="NCBIfam" id="TIGR00186">
    <property type="entry name" value="rRNA_methyl_3"/>
    <property type="match status" value="1"/>
</dbReference>
<dbReference type="InterPro" id="IPR029026">
    <property type="entry name" value="tRNA_m1G_MTases_N"/>
</dbReference>
<evidence type="ECO:0000313" key="4">
    <source>
        <dbReference type="EMBL" id="EFH11816.1"/>
    </source>
</evidence>
<dbReference type="InterPro" id="IPR004441">
    <property type="entry name" value="rRNA_MeTrfase_TrmH"/>
</dbReference>